<keyword evidence="1" id="KW-0408">Iron</keyword>
<proteinExistence type="predicted"/>
<dbReference type="EMBL" id="FNRJ01000007">
    <property type="protein sequence ID" value="SEA80216.1"/>
    <property type="molecule type" value="Genomic_DNA"/>
</dbReference>
<feature type="domain" description="Ferrous iron transporter FeoA-like" evidence="2">
    <location>
        <begin position="1"/>
        <end position="73"/>
    </location>
</feature>
<dbReference type="GO" id="GO:0046914">
    <property type="term" value="F:transition metal ion binding"/>
    <property type="evidence" value="ECO:0007669"/>
    <property type="project" value="InterPro"/>
</dbReference>
<reference evidence="4" key="1">
    <citation type="submission" date="2016-10" db="EMBL/GenBank/DDBJ databases">
        <authorList>
            <person name="Varghese N."/>
            <person name="Submissions S."/>
        </authorList>
    </citation>
    <scope>NUCLEOTIDE SEQUENCE [LARGE SCALE GENOMIC DNA]</scope>
    <source>
        <strain evidence="4">DSM 11526</strain>
    </source>
</reference>
<accession>A0A1H4E5M6</accession>
<evidence type="ECO:0000313" key="3">
    <source>
        <dbReference type="EMBL" id="SEA80216.1"/>
    </source>
</evidence>
<dbReference type="OrthoDB" id="6121041at2"/>
<dbReference type="InterPro" id="IPR052713">
    <property type="entry name" value="FeoA"/>
</dbReference>
<evidence type="ECO:0000256" key="1">
    <source>
        <dbReference type="ARBA" id="ARBA00023004"/>
    </source>
</evidence>
<dbReference type="Pfam" id="PF04023">
    <property type="entry name" value="FeoA"/>
    <property type="match status" value="1"/>
</dbReference>
<dbReference type="InterPro" id="IPR038157">
    <property type="entry name" value="FeoA_core_dom"/>
</dbReference>
<dbReference type="SMART" id="SM00899">
    <property type="entry name" value="FeoA"/>
    <property type="match status" value="1"/>
</dbReference>
<evidence type="ECO:0000259" key="2">
    <source>
        <dbReference type="SMART" id="SM00899"/>
    </source>
</evidence>
<protein>
    <submittedName>
        <fullName evidence="3">FeoA domain-containing protein</fullName>
    </submittedName>
</protein>
<dbReference type="InterPro" id="IPR007167">
    <property type="entry name" value="Fe-transptr_FeoA-like"/>
</dbReference>
<keyword evidence="4" id="KW-1185">Reference proteome</keyword>
<dbReference type="STRING" id="1122198.SAMN02745729_107164"/>
<dbReference type="RefSeq" id="WP_091826478.1">
    <property type="nucleotide sequence ID" value="NZ_FNRJ01000007.1"/>
</dbReference>
<dbReference type="SUPFAM" id="SSF50037">
    <property type="entry name" value="C-terminal domain of transcriptional repressors"/>
    <property type="match status" value="1"/>
</dbReference>
<dbReference type="AlphaFoldDB" id="A0A1H4E5M6"/>
<dbReference type="Proteomes" id="UP000242469">
    <property type="component" value="Unassembled WGS sequence"/>
</dbReference>
<name>A0A1H4E5M6_9GAMM</name>
<dbReference type="Gene3D" id="2.30.30.90">
    <property type="match status" value="1"/>
</dbReference>
<dbReference type="PANTHER" id="PTHR42954">
    <property type="entry name" value="FE(2+) TRANSPORT PROTEIN A"/>
    <property type="match status" value="1"/>
</dbReference>
<dbReference type="InterPro" id="IPR008988">
    <property type="entry name" value="Transcriptional_repressor_C"/>
</dbReference>
<gene>
    <name evidence="3" type="ORF">SAMN02745729_107164</name>
</gene>
<sequence length="76" mass="8695">MNLTDLKAQQVALILALDGPQSLRQRLAALGILRGQRVELRTKSLWGDPRAYRIGNQQFCLRNAEAQHIWIQLQDD</sequence>
<evidence type="ECO:0000313" key="4">
    <source>
        <dbReference type="Proteomes" id="UP000242469"/>
    </source>
</evidence>
<organism evidence="3 4">
    <name type="scientific">Marinobacterium iners DSM 11526</name>
    <dbReference type="NCBI Taxonomy" id="1122198"/>
    <lineage>
        <taxon>Bacteria</taxon>
        <taxon>Pseudomonadati</taxon>
        <taxon>Pseudomonadota</taxon>
        <taxon>Gammaproteobacteria</taxon>
        <taxon>Oceanospirillales</taxon>
        <taxon>Oceanospirillaceae</taxon>
        <taxon>Marinobacterium</taxon>
    </lineage>
</organism>
<dbReference type="PANTHER" id="PTHR42954:SF2">
    <property type="entry name" value="FE(2+) TRANSPORT PROTEIN A"/>
    <property type="match status" value="1"/>
</dbReference>